<evidence type="ECO:0000313" key="3">
    <source>
        <dbReference type="Proteomes" id="UP000800040"/>
    </source>
</evidence>
<protein>
    <submittedName>
        <fullName evidence="2">Uncharacterized protein</fullName>
    </submittedName>
</protein>
<feature type="region of interest" description="Disordered" evidence="1">
    <location>
        <begin position="1"/>
        <end position="71"/>
    </location>
</feature>
<proteinExistence type="predicted"/>
<dbReference type="InterPro" id="IPR038291">
    <property type="entry name" value="SAP30_C_sf"/>
</dbReference>
<gene>
    <name evidence="2" type="ORF">BDW02DRAFT_591650</name>
</gene>
<dbReference type="OrthoDB" id="510958at2759"/>
<organism evidence="2 3">
    <name type="scientific">Decorospora gaudefroyi</name>
    <dbReference type="NCBI Taxonomy" id="184978"/>
    <lineage>
        <taxon>Eukaryota</taxon>
        <taxon>Fungi</taxon>
        <taxon>Dikarya</taxon>
        <taxon>Ascomycota</taxon>
        <taxon>Pezizomycotina</taxon>
        <taxon>Dothideomycetes</taxon>
        <taxon>Pleosporomycetidae</taxon>
        <taxon>Pleosporales</taxon>
        <taxon>Pleosporineae</taxon>
        <taxon>Pleosporaceae</taxon>
        <taxon>Decorospora</taxon>
    </lineage>
</organism>
<evidence type="ECO:0000256" key="1">
    <source>
        <dbReference type="SAM" id="MobiDB-lite"/>
    </source>
</evidence>
<dbReference type="EMBL" id="ML975386">
    <property type="protein sequence ID" value="KAF1830714.1"/>
    <property type="molecule type" value="Genomic_DNA"/>
</dbReference>
<keyword evidence="3" id="KW-1185">Reference proteome</keyword>
<reference evidence="2" key="1">
    <citation type="submission" date="2020-01" db="EMBL/GenBank/DDBJ databases">
        <authorList>
            <consortium name="DOE Joint Genome Institute"/>
            <person name="Haridas S."/>
            <person name="Albert R."/>
            <person name="Binder M."/>
            <person name="Bloem J."/>
            <person name="Labutti K."/>
            <person name="Salamov A."/>
            <person name="Andreopoulos B."/>
            <person name="Baker S.E."/>
            <person name="Barry K."/>
            <person name="Bills G."/>
            <person name="Bluhm B.H."/>
            <person name="Cannon C."/>
            <person name="Castanera R."/>
            <person name="Culley D.E."/>
            <person name="Daum C."/>
            <person name="Ezra D."/>
            <person name="Gonzalez J.B."/>
            <person name="Henrissat B."/>
            <person name="Kuo A."/>
            <person name="Liang C."/>
            <person name="Lipzen A."/>
            <person name="Lutzoni F."/>
            <person name="Magnuson J."/>
            <person name="Mondo S."/>
            <person name="Nolan M."/>
            <person name="Ohm R."/>
            <person name="Pangilinan J."/>
            <person name="Park H.-J."/>
            <person name="Ramirez L."/>
            <person name="Alfaro M."/>
            <person name="Sun H."/>
            <person name="Tritt A."/>
            <person name="Yoshinaga Y."/>
            <person name="Zwiers L.-H."/>
            <person name="Turgeon B.G."/>
            <person name="Goodwin S.B."/>
            <person name="Spatafora J.W."/>
            <person name="Crous P.W."/>
            <person name="Grigoriev I.V."/>
        </authorList>
    </citation>
    <scope>NUCLEOTIDE SEQUENCE</scope>
    <source>
        <strain evidence="2">P77</strain>
    </source>
</reference>
<feature type="compositionally biased region" description="Polar residues" evidence="1">
    <location>
        <begin position="38"/>
        <end position="64"/>
    </location>
</feature>
<feature type="compositionally biased region" description="Basic and acidic residues" evidence="1">
    <location>
        <begin position="1"/>
        <end position="18"/>
    </location>
</feature>
<sequence>MPPKRHHDETSSSLKEKLQNIQGPNARGGRRNGATNTINGSSLKEVDNASTNSGLTSADPSSSGHIKWSAQDPSVLRAYRRAHRLDCPSSFKNPLSHVVLHQGIGRMSPTMARQKEKRRVQKETLALSVRKHFNAGSLTESEVIVDWLYKSKHQDKEFRVRFAPLRK</sequence>
<accession>A0A6A5K8D6</accession>
<evidence type="ECO:0000313" key="2">
    <source>
        <dbReference type="EMBL" id="KAF1830714.1"/>
    </source>
</evidence>
<dbReference type="AlphaFoldDB" id="A0A6A5K8D6"/>
<name>A0A6A5K8D6_9PLEO</name>
<dbReference type="Proteomes" id="UP000800040">
    <property type="component" value="Unassembled WGS sequence"/>
</dbReference>
<dbReference type="Gene3D" id="6.10.160.20">
    <property type="match status" value="1"/>
</dbReference>